<dbReference type="EMBL" id="JBBWWR010000020">
    <property type="protein sequence ID" value="KAK8940017.1"/>
    <property type="molecule type" value="Genomic_DNA"/>
</dbReference>
<protein>
    <submittedName>
        <fullName evidence="2">Uncharacterized protein</fullName>
    </submittedName>
</protein>
<reference evidence="2 3" key="1">
    <citation type="journal article" date="2022" name="Nat. Plants">
        <title>Genomes of leafy and leafless Platanthera orchids illuminate the evolution of mycoheterotrophy.</title>
        <authorList>
            <person name="Li M.H."/>
            <person name="Liu K.W."/>
            <person name="Li Z."/>
            <person name="Lu H.C."/>
            <person name="Ye Q.L."/>
            <person name="Zhang D."/>
            <person name="Wang J.Y."/>
            <person name="Li Y.F."/>
            <person name="Zhong Z.M."/>
            <person name="Liu X."/>
            <person name="Yu X."/>
            <person name="Liu D.K."/>
            <person name="Tu X.D."/>
            <person name="Liu B."/>
            <person name="Hao Y."/>
            <person name="Liao X.Y."/>
            <person name="Jiang Y.T."/>
            <person name="Sun W.H."/>
            <person name="Chen J."/>
            <person name="Chen Y.Q."/>
            <person name="Ai Y."/>
            <person name="Zhai J.W."/>
            <person name="Wu S.S."/>
            <person name="Zhou Z."/>
            <person name="Hsiao Y.Y."/>
            <person name="Wu W.L."/>
            <person name="Chen Y.Y."/>
            <person name="Lin Y.F."/>
            <person name="Hsu J.L."/>
            <person name="Li C.Y."/>
            <person name="Wang Z.W."/>
            <person name="Zhao X."/>
            <person name="Zhong W.Y."/>
            <person name="Ma X.K."/>
            <person name="Ma L."/>
            <person name="Huang J."/>
            <person name="Chen G.Z."/>
            <person name="Huang M.Z."/>
            <person name="Huang L."/>
            <person name="Peng D.H."/>
            <person name="Luo Y.B."/>
            <person name="Zou S.Q."/>
            <person name="Chen S.P."/>
            <person name="Lan S."/>
            <person name="Tsai W.C."/>
            <person name="Van de Peer Y."/>
            <person name="Liu Z.J."/>
        </authorList>
    </citation>
    <scope>NUCLEOTIDE SEQUENCE [LARGE SCALE GENOMIC DNA]</scope>
    <source>
        <strain evidence="2">Lor288</strain>
    </source>
</reference>
<keyword evidence="3" id="KW-1185">Reference proteome</keyword>
<dbReference type="PANTHER" id="PTHR47030:SF2">
    <property type="entry name" value="LIPASE CLASS 3 FAMILY PROTEIN"/>
    <property type="match status" value="1"/>
</dbReference>
<proteinExistence type="predicted"/>
<dbReference type="PANTHER" id="PTHR47030">
    <property type="entry name" value="LIPASE CLASS 3 FAMILY PROTEIN"/>
    <property type="match status" value="1"/>
</dbReference>
<accession>A0ABR2LHV1</accession>
<comment type="caution">
    <text evidence="2">The sequence shown here is derived from an EMBL/GenBank/DDBJ whole genome shotgun (WGS) entry which is preliminary data.</text>
</comment>
<name>A0ABR2LHV1_9ASPA</name>
<evidence type="ECO:0000313" key="2">
    <source>
        <dbReference type="EMBL" id="KAK8940017.1"/>
    </source>
</evidence>
<organism evidence="2 3">
    <name type="scientific">Platanthera guangdongensis</name>
    <dbReference type="NCBI Taxonomy" id="2320717"/>
    <lineage>
        <taxon>Eukaryota</taxon>
        <taxon>Viridiplantae</taxon>
        <taxon>Streptophyta</taxon>
        <taxon>Embryophyta</taxon>
        <taxon>Tracheophyta</taxon>
        <taxon>Spermatophyta</taxon>
        <taxon>Magnoliopsida</taxon>
        <taxon>Liliopsida</taxon>
        <taxon>Asparagales</taxon>
        <taxon>Orchidaceae</taxon>
        <taxon>Orchidoideae</taxon>
        <taxon>Orchideae</taxon>
        <taxon>Orchidinae</taxon>
        <taxon>Platanthera</taxon>
    </lineage>
</organism>
<sequence length="285" mass="32547">MGREPPRPGARPNSKQDRREDADDDSAWGKWLLSIRRPEQPSLGYPRRNPISSALYTTKPFLHPGFTAPTMIGYLPTSYRKPRCRPHQPFVPTATTRLCLVHITRAITSTHCSPRTSLTPSHDIDTSRLALLQSDKQSPELCDDFIEAPDTRLQEATLLHQFAEAAYTGPLLDFGRNPVLFPFLWLYRQGVLSPWTCKRRPILDGDNWWRGHAAAFLKYVNLPPESLRYEAGRLQVSSASGGRRRLESGDRNVGNTERRLESVKFPFIDGRRVRDEEEVEKSEIK</sequence>
<feature type="region of interest" description="Disordered" evidence="1">
    <location>
        <begin position="1"/>
        <end position="25"/>
    </location>
</feature>
<evidence type="ECO:0000256" key="1">
    <source>
        <dbReference type="SAM" id="MobiDB-lite"/>
    </source>
</evidence>
<gene>
    <name evidence="2" type="ORF">KSP40_PGU012697</name>
</gene>
<dbReference type="Proteomes" id="UP001412067">
    <property type="component" value="Unassembled WGS sequence"/>
</dbReference>
<evidence type="ECO:0000313" key="3">
    <source>
        <dbReference type="Proteomes" id="UP001412067"/>
    </source>
</evidence>